<keyword evidence="10" id="KW-1185">Reference proteome</keyword>
<dbReference type="GO" id="GO:0022857">
    <property type="term" value="F:transmembrane transporter activity"/>
    <property type="evidence" value="ECO:0007669"/>
    <property type="project" value="InterPro"/>
</dbReference>
<dbReference type="CDD" id="cd06550">
    <property type="entry name" value="TM_ABC_iron-siderophores_like"/>
    <property type="match status" value="1"/>
</dbReference>
<evidence type="ECO:0000256" key="4">
    <source>
        <dbReference type="ARBA" id="ARBA00022475"/>
    </source>
</evidence>
<evidence type="ECO:0000256" key="5">
    <source>
        <dbReference type="ARBA" id="ARBA00022692"/>
    </source>
</evidence>
<keyword evidence="4" id="KW-1003">Cell membrane</keyword>
<feature type="transmembrane region" description="Helical" evidence="8">
    <location>
        <begin position="293"/>
        <end position="312"/>
    </location>
</feature>
<feature type="transmembrane region" description="Helical" evidence="8">
    <location>
        <begin position="324"/>
        <end position="341"/>
    </location>
</feature>
<reference evidence="9" key="1">
    <citation type="submission" date="2020-12" db="EMBL/GenBank/DDBJ databases">
        <title>Leucobacter sp. CAS1, isolated from Chromium sludge.</title>
        <authorList>
            <person name="Xu Z."/>
        </authorList>
    </citation>
    <scope>NUCLEOTIDE SEQUENCE</scope>
    <source>
        <strain evidence="9">CSA1</strain>
    </source>
</reference>
<keyword evidence="5 8" id="KW-0812">Transmembrane</keyword>
<feature type="transmembrane region" description="Helical" evidence="8">
    <location>
        <begin position="106"/>
        <end position="127"/>
    </location>
</feature>
<dbReference type="FunFam" id="1.10.3470.10:FF:000001">
    <property type="entry name" value="Vitamin B12 ABC transporter permease BtuC"/>
    <property type="match status" value="1"/>
</dbReference>
<evidence type="ECO:0000256" key="2">
    <source>
        <dbReference type="ARBA" id="ARBA00007935"/>
    </source>
</evidence>
<comment type="subcellular location">
    <subcellularLocation>
        <location evidence="1">Cell membrane</location>
        <topology evidence="1">Multi-pass membrane protein</topology>
    </subcellularLocation>
</comment>
<organism evidence="9 10">
    <name type="scientific">Leucobacter chromiisoli</name>
    <dbReference type="NCBI Taxonomy" id="2796471"/>
    <lineage>
        <taxon>Bacteria</taxon>
        <taxon>Bacillati</taxon>
        <taxon>Actinomycetota</taxon>
        <taxon>Actinomycetes</taxon>
        <taxon>Micrococcales</taxon>
        <taxon>Microbacteriaceae</taxon>
        <taxon>Leucobacter</taxon>
    </lineage>
</organism>
<dbReference type="AlphaFoldDB" id="A0A934QAH5"/>
<evidence type="ECO:0000256" key="8">
    <source>
        <dbReference type="SAM" id="Phobius"/>
    </source>
</evidence>
<dbReference type="InterPro" id="IPR000522">
    <property type="entry name" value="ABC_transptr_permease_BtuC"/>
</dbReference>
<name>A0A934QAH5_9MICO</name>
<evidence type="ECO:0000256" key="3">
    <source>
        <dbReference type="ARBA" id="ARBA00022448"/>
    </source>
</evidence>
<accession>A0A934QAH5</accession>
<proteinExistence type="inferred from homology"/>
<evidence type="ECO:0000256" key="1">
    <source>
        <dbReference type="ARBA" id="ARBA00004651"/>
    </source>
</evidence>
<dbReference type="GO" id="GO:0033214">
    <property type="term" value="P:siderophore-iron import into cell"/>
    <property type="evidence" value="ECO:0007669"/>
    <property type="project" value="TreeGrafter"/>
</dbReference>
<dbReference type="Gene3D" id="1.10.3470.10">
    <property type="entry name" value="ABC transporter involved in vitamin B12 uptake, BtuC"/>
    <property type="match status" value="1"/>
</dbReference>
<dbReference type="RefSeq" id="WP_200115744.1">
    <property type="nucleotide sequence ID" value="NZ_JAEHOH010000014.1"/>
</dbReference>
<keyword evidence="7 8" id="KW-0472">Membrane</keyword>
<feature type="transmembrane region" description="Helical" evidence="8">
    <location>
        <begin position="252"/>
        <end position="281"/>
    </location>
</feature>
<dbReference type="InterPro" id="IPR037294">
    <property type="entry name" value="ABC_BtuC-like"/>
</dbReference>
<gene>
    <name evidence="9" type="ORF">JD276_11220</name>
</gene>
<feature type="transmembrane region" description="Helical" evidence="8">
    <location>
        <begin position="133"/>
        <end position="152"/>
    </location>
</feature>
<keyword evidence="3" id="KW-0813">Transport</keyword>
<dbReference type="PANTHER" id="PTHR30472">
    <property type="entry name" value="FERRIC ENTEROBACTIN TRANSPORT SYSTEM PERMEASE PROTEIN"/>
    <property type="match status" value="1"/>
</dbReference>
<evidence type="ECO:0000313" key="10">
    <source>
        <dbReference type="Proteomes" id="UP000608530"/>
    </source>
</evidence>
<keyword evidence="6 8" id="KW-1133">Transmembrane helix</keyword>
<protein>
    <submittedName>
        <fullName evidence="9">Iron ABC transporter permease</fullName>
    </submittedName>
</protein>
<evidence type="ECO:0000313" key="9">
    <source>
        <dbReference type="EMBL" id="MBK0419604.1"/>
    </source>
</evidence>
<sequence length="348" mass="34962">MALTLAVARTSGVAGMRRRTARRSALLIAALAVLALLCVASAVLGVREVTPDDVFSALAGDTSTISEAAVAKRLPRTVLALLVGAALAISGAAMQAVTRNPLAEPGILGISSGASLAVVVGIVFFGLARPFSFMAIAILGAAASAVFVYVVGSLGRGGATPLKLALAGAASSAAFVSLTSAIMLPHVDLMRTFQFWQVGGVGGASWGGIAAVLPVLGIGALICLASARGMNSLALGDDLAAGLGEHVLRSRIIAACGAVVLCGAATAVAGPIGFVGLVIPHVCRMLAGPDHRWLLPFSAVTGAGLLLGADVLGRVVARPAEIEVGIVTAVIGAPFFIWIVRRQKVREL</sequence>
<feature type="transmembrane region" description="Helical" evidence="8">
    <location>
        <begin position="204"/>
        <end position="225"/>
    </location>
</feature>
<comment type="similarity">
    <text evidence="2">Belongs to the binding-protein-dependent transport system permease family. FecCD subfamily.</text>
</comment>
<feature type="transmembrane region" description="Helical" evidence="8">
    <location>
        <begin position="164"/>
        <end position="184"/>
    </location>
</feature>
<dbReference type="PANTHER" id="PTHR30472:SF1">
    <property type="entry name" value="FE(3+) DICITRATE TRANSPORT SYSTEM PERMEASE PROTEIN FECC-RELATED"/>
    <property type="match status" value="1"/>
</dbReference>
<feature type="transmembrane region" description="Helical" evidence="8">
    <location>
        <begin position="77"/>
        <end position="94"/>
    </location>
</feature>
<dbReference type="Pfam" id="PF01032">
    <property type="entry name" value="FecCD"/>
    <property type="match status" value="1"/>
</dbReference>
<dbReference type="EMBL" id="JAEHOH010000014">
    <property type="protein sequence ID" value="MBK0419604.1"/>
    <property type="molecule type" value="Genomic_DNA"/>
</dbReference>
<dbReference type="SUPFAM" id="SSF81345">
    <property type="entry name" value="ABC transporter involved in vitamin B12 uptake, BtuC"/>
    <property type="match status" value="1"/>
</dbReference>
<dbReference type="Proteomes" id="UP000608530">
    <property type="component" value="Unassembled WGS sequence"/>
</dbReference>
<evidence type="ECO:0000256" key="7">
    <source>
        <dbReference type="ARBA" id="ARBA00023136"/>
    </source>
</evidence>
<dbReference type="GO" id="GO:0005886">
    <property type="term" value="C:plasma membrane"/>
    <property type="evidence" value="ECO:0007669"/>
    <property type="project" value="UniProtKB-SubCell"/>
</dbReference>
<comment type="caution">
    <text evidence="9">The sequence shown here is derived from an EMBL/GenBank/DDBJ whole genome shotgun (WGS) entry which is preliminary data.</text>
</comment>
<evidence type="ECO:0000256" key="6">
    <source>
        <dbReference type="ARBA" id="ARBA00022989"/>
    </source>
</evidence>